<name>A0ABW3LLW5_9BACI</name>
<keyword evidence="1" id="KW-1133">Transmembrane helix</keyword>
<comment type="caution">
    <text evidence="2">The sequence shown here is derived from an EMBL/GenBank/DDBJ whole genome shotgun (WGS) entry which is preliminary data.</text>
</comment>
<feature type="transmembrane region" description="Helical" evidence="1">
    <location>
        <begin position="259"/>
        <end position="280"/>
    </location>
</feature>
<organism evidence="2 3">
    <name type="scientific">Virgibacillus byunsanensis</name>
    <dbReference type="NCBI Taxonomy" id="570945"/>
    <lineage>
        <taxon>Bacteria</taxon>
        <taxon>Bacillati</taxon>
        <taxon>Bacillota</taxon>
        <taxon>Bacilli</taxon>
        <taxon>Bacillales</taxon>
        <taxon>Bacillaceae</taxon>
        <taxon>Virgibacillus</taxon>
    </lineage>
</organism>
<dbReference type="EMBL" id="JBHTKJ010000035">
    <property type="protein sequence ID" value="MFD1039332.1"/>
    <property type="molecule type" value="Genomic_DNA"/>
</dbReference>
<feature type="transmembrane region" description="Helical" evidence="1">
    <location>
        <begin position="467"/>
        <end position="494"/>
    </location>
</feature>
<feature type="transmembrane region" description="Helical" evidence="1">
    <location>
        <begin position="437"/>
        <end position="455"/>
    </location>
</feature>
<feature type="transmembrane region" description="Helical" evidence="1">
    <location>
        <begin position="27"/>
        <end position="47"/>
    </location>
</feature>
<keyword evidence="1" id="KW-0472">Membrane</keyword>
<reference evidence="3" key="1">
    <citation type="journal article" date="2019" name="Int. J. Syst. Evol. Microbiol.">
        <title>The Global Catalogue of Microorganisms (GCM) 10K type strain sequencing project: providing services to taxonomists for standard genome sequencing and annotation.</title>
        <authorList>
            <consortium name="The Broad Institute Genomics Platform"/>
            <consortium name="The Broad Institute Genome Sequencing Center for Infectious Disease"/>
            <person name="Wu L."/>
            <person name="Ma J."/>
        </authorList>
    </citation>
    <scope>NUCLEOTIDE SEQUENCE [LARGE SCALE GENOMIC DNA]</scope>
    <source>
        <strain evidence="3">CCUG 56754</strain>
    </source>
</reference>
<accession>A0ABW3LLW5</accession>
<evidence type="ECO:0000256" key="1">
    <source>
        <dbReference type="SAM" id="Phobius"/>
    </source>
</evidence>
<dbReference type="Pfam" id="PF03806">
    <property type="entry name" value="ABG_transport"/>
    <property type="match status" value="1"/>
</dbReference>
<gene>
    <name evidence="2" type="ORF">ACFQ3N_13145</name>
</gene>
<feature type="transmembrane region" description="Helical" evidence="1">
    <location>
        <begin position="122"/>
        <end position="145"/>
    </location>
</feature>
<feature type="transmembrane region" description="Helical" evidence="1">
    <location>
        <begin position="82"/>
        <end position="101"/>
    </location>
</feature>
<evidence type="ECO:0000313" key="3">
    <source>
        <dbReference type="Proteomes" id="UP001597040"/>
    </source>
</evidence>
<proteinExistence type="predicted"/>
<dbReference type="InterPro" id="IPR004697">
    <property type="entry name" value="AbgT"/>
</dbReference>
<keyword evidence="3" id="KW-1185">Reference proteome</keyword>
<dbReference type="PANTHER" id="PTHR30282:SF0">
    <property type="entry name" value="P-AMINOBENZOYL-GLUTAMATE TRANSPORT PROTEIN"/>
    <property type="match status" value="1"/>
</dbReference>
<feature type="transmembrane region" description="Helical" evidence="1">
    <location>
        <begin position="406"/>
        <end position="425"/>
    </location>
</feature>
<dbReference type="RefSeq" id="WP_390362993.1">
    <property type="nucleotide sequence ID" value="NZ_JBHTKJ010000035.1"/>
</dbReference>
<dbReference type="PANTHER" id="PTHR30282">
    <property type="entry name" value="P-AMINOBENZOYL GLUTAMATE TRANSPORTER"/>
    <property type="match status" value="1"/>
</dbReference>
<feature type="transmembrane region" description="Helical" evidence="1">
    <location>
        <begin position="211"/>
        <end position="233"/>
    </location>
</feature>
<feature type="transmembrane region" description="Helical" evidence="1">
    <location>
        <begin position="300"/>
        <end position="320"/>
    </location>
</feature>
<feature type="transmembrane region" description="Helical" evidence="1">
    <location>
        <begin position="379"/>
        <end position="399"/>
    </location>
</feature>
<evidence type="ECO:0000313" key="2">
    <source>
        <dbReference type="EMBL" id="MFD1039332.1"/>
    </source>
</evidence>
<sequence length="504" mass="54586">MKKEKKGLFQRFLDVVERVGNKLPDPFILFIGLAVFMIIVSYIFSLFDATVVHPGNGEELPIQNLLSGEGLQFILTSMLDNFTGFAPLGLVLVMMLGIGLAEKVGLLDYAIRKTILNSPPILVTYTVVFMGILGNLASDAAVVLVPPLAAMVFYKIGRHPLAGLAAGFAGAGAGFTANLFIAGTDALLSGISTEAAAIIDDTLIVTPVDNWYFNIVSVFVLTIVGSLVTTKFVEPRLGTYKGDAVEEEKTEELPNAGKGFLNAVIAGLSYIALIVIVIFLPNSPLTNEDGGIVPSPFLEGIIPIILFLFIIVGVTFGITVGKIKSSKDVSDYMAESIKDMAGYIVLVFAIAQFIAYFTWSNLGTWVAVNGAEFLESIEFTGIGLIIGYIIFTALMNFVITSGSAKWAIEAPIFIPMFMQLGYHPAFTQVAYRVADSSTNIVTPLFPYMVIILSFIQKYDKKASIGTYISLMLPYSITFLITWIILILIFFFTGIPYGPGITTHL</sequence>
<dbReference type="Proteomes" id="UP001597040">
    <property type="component" value="Unassembled WGS sequence"/>
</dbReference>
<keyword evidence="1" id="KW-0812">Transmembrane</keyword>
<feature type="transmembrane region" description="Helical" evidence="1">
    <location>
        <begin position="340"/>
        <end position="359"/>
    </location>
</feature>
<protein>
    <submittedName>
        <fullName evidence="2">AbgT family transporter</fullName>
    </submittedName>
</protein>